<geneLocation type="plasmid" evidence="1 2">
    <name>unnamed1</name>
</geneLocation>
<name>A0A3G8YGV6_9DEIO</name>
<dbReference type="RefSeq" id="WP_124874312.1">
    <property type="nucleotide sequence ID" value="NZ_CP034185.1"/>
</dbReference>
<evidence type="ECO:0000313" key="2">
    <source>
        <dbReference type="Proteomes" id="UP000276417"/>
    </source>
</evidence>
<dbReference type="AlphaFoldDB" id="A0A3G8YGV6"/>
<protein>
    <submittedName>
        <fullName evidence="1">Uncharacterized protein</fullName>
    </submittedName>
</protein>
<proteinExistence type="predicted"/>
<sequence>MLYRHGDVLVQSVSEQRVSDLPAAHPRPGVTLARGEVTGHSHRFRDVASVQLYTVGADTYAQVLAESAELIHEEHATITLPRGLYKVWMQREYSPEAIRRVLD</sequence>
<reference evidence="1 2" key="1">
    <citation type="submission" date="2018-11" db="EMBL/GenBank/DDBJ databases">
        <title>Deinococcus shelandsis sp. nov., isolated from South Shetland Islands soil of Antarctica.</title>
        <authorList>
            <person name="Tian J."/>
        </authorList>
    </citation>
    <scope>NUCLEOTIDE SEQUENCE [LARGE SCALE GENOMIC DNA]</scope>
    <source>
        <strain evidence="1 2">S14-83T</strain>
        <plasmid evidence="1 2">unnamed1</plasmid>
    </source>
</reference>
<organism evidence="1 2">
    <name type="scientific">Deinococcus psychrotolerans</name>
    <dbReference type="NCBI Taxonomy" id="2489213"/>
    <lineage>
        <taxon>Bacteria</taxon>
        <taxon>Thermotogati</taxon>
        <taxon>Deinococcota</taxon>
        <taxon>Deinococci</taxon>
        <taxon>Deinococcales</taxon>
        <taxon>Deinococcaceae</taxon>
        <taxon>Deinococcus</taxon>
    </lineage>
</organism>
<gene>
    <name evidence="1" type="ORF">EHF33_16750</name>
</gene>
<accession>A0A3G8YGV6</accession>
<keyword evidence="2" id="KW-1185">Reference proteome</keyword>
<dbReference type="KEGG" id="dph:EHF33_16750"/>
<keyword evidence="1" id="KW-0614">Plasmid</keyword>
<dbReference type="EMBL" id="CP034185">
    <property type="protein sequence ID" value="AZI44559.1"/>
    <property type="molecule type" value="Genomic_DNA"/>
</dbReference>
<dbReference type="OrthoDB" id="489312at2"/>
<dbReference type="Proteomes" id="UP000276417">
    <property type="component" value="Plasmid unnamed1"/>
</dbReference>
<evidence type="ECO:0000313" key="1">
    <source>
        <dbReference type="EMBL" id="AZI44559.1"/>
    </source>
</evidence>